<dbReference type="Proteomes" id="UP001596282">
    <property type="component" value="Unassembled WGS sequence"/>
</dbReference>
<accession>A0ABW1S011</accession>
<dbReference type="EMBL" id="JBHSSC010000031">
    <property type="protein sequence ID" value="MFC6181046.1"/>
    <property type="molecule type" value="Genomic_DNA"/>
</dbReference>
<dbReference type="RefSeq" id="WP_137629604.1">
    <property type="nucleotide sequence ID" value="NZ_BJDJ01000028.1"/>
</dbReference>
<dbReference type="InterPro" id="IPR009057">
    <property type="entry name" value="Homeodomain-like_sf"/>
</dbReference>
<dbReference type="SUPFAM" id="SSF46689">
    <property type="entry name" value="Homeodomain-like"/>
    <property type="match status" value="1"/>
</dbReference>
<organism evidence="1 2">
    <name type="scientific">Lactiplantibacillus daowaiensis</name>
    <dbReference type="NCBI Taxonomy" id="2559918"/>
    <lineage>
        <taxon>Bacteria</taxon>
        <taxon>Bacillati</taxon>
        <taxon>Bacillota</taxon>
        <taxon>Bacilli</taxon>
        <taxon>Lactobacillales</taxon>
        <taxon>Lactobacillaceae</taxon>
        <taxon>Lactiplantibacillus</taxon>
    </lineage>
</organism>
<protein>
    <submittedName>
        <fullName evidence="1">TetR/AcrR family transcriptional regulator</fullName>
    </submittedName>
</protein>
<evidence type="ECO:0000313" key="1">
    <source>
        <dbReference type="EMBL" id="MFC6181046.1"/>
    </source>
</evidence>
<keyword evidence="2" id="KW-1185">Reference proteome</keyword>
<evidence type="ECO:0000313" key="2">
    <source>
        <dbReference type="Proteomes" id="UP001596282"/>
    </source>
</evidence>
<name>A0ABW1S011_9LACO</name>
<gene>
    <name evidence="1" type="ORF">ACFP5Y_07430</name>
</gene>
<dbReference type="Pfam" id="PF17924">
    <property type="entry name" value="TetR_C_19"/>
    <property type="match status" value="1"/>
</dbReference>
<comment type="caution">
    <text evidence="1">The sequence shown here is derived from an EMBL/GenBank/DDBJ whole genome shotgun (WGS) entry which is preliminary data.</text>
</comment>
<sequence length="201" mass="23350">MPKPTFFHLPAAKRRLVQDQLLRAFCQQPLATVRVSALFKETDFSRTSFYKYFESVEDARSFVLHETLVGIHHQLLIAIRDQQNDLFAGLTDFLGMLGRQDRRSDGWQKIIFLTRSDNNIIYRQIKLSADMPYADQWLALLAVNQFRITDPQEALSFQYFIMDLVINALTVAVANDWNADQLVADFAYKCDWIKHGVLSRE</sequence>
<proteinExistence type="predicted"/>
<dbReference type="Gene3D" id="1.10.357.10">
    <property type="entry name" value="Tetracycline Repressor, domain 2"/>
    <property type="match status" value="1"/>
</dbReference>
<reference evidence="2" key="1">
    <citation type="journal article" date="2019" name="Int. J. Syst. Evol. Microbiol.">
        <title>The Global Catalogue of Microorganisms (GCM) 10K type strain sequencing project: providing services to taxonomists for standard genome sequencing and annotation.</title>
        <authorList>
            <consortium name="The Broad Institute Genomics Platform"/>
            <consortium name="The Broad Institute Genome Sequencing Center for Infectious Disease"/>
            <person name="Wu L."/>
            <person name="Ma J."/>
        </authorList>
    </citation>
    <scope>NUCLEOTIDE SEQUENCE [LARGE SCALE GENOMIC DNA]</scope>
    <source>
        <strain evidence="2">CCM 8933</strain>
    </source>
</reference>